<reference evidence="1" key="1">
    <citation type="submission" date="2018-05" db="EMBL/GenBank/DDBJ databases">
        <authorList>
            <person name="Lanie J.A."/>
            <person name="Ng W.-L."/>
            <person name="Kazmierczak K.M."/>
            <person name="Andrzejewski T.M."/>
            <person name="Davidsen T.M."/>
            <person name="Wayne K.J."/>
            <person name="Tettelin H."/>
            <person name="Glass J.I."/>
            <person name="Rusch D."/>
            <person name="Podicherti R."/>
            <person name="Tsui H.-C.T."/>
            <person name="Winkler M.E."/>
        </authorList>
    </citation>
    <scope>NUCLEOTIDE SEQUENCE</scope>
</reference>
<proteinExistence type="predicted"/>
<dbReference type="EMBL" id="UINC01147663">
    <property type="protein sequence ID" value="SVD39116.1"/>
    <property type="molecule type" value="Genomic_DNA"/>
</dbReference>
<name>A0A382UXX2_9ZZZZ</name>
<sequence>MYCSLKIISVALEFSLSNCLNDTGRVGVDQSIKSVETQLQNWAAMYMNYSDIESHHRIKEVQDVRINDISMLLEKSKYSVIEDLQGIFDFMNVEVQNGVLIPRVRNYLDSKLVNLKINFLDFNDFVEAFRSCKEEIKCFENILTDTEIDTNWISTWLLENSPTIQKKQLQSFLTKNL</sequence>
<accession>A0A382UXX2</accession>
<gene>
    <name evidence="1" type="ORF">METZ01_LOCUS391970</name>
</gene>
<protein>
    <submittedName>
        <fullName evidence="1">Uncharacterized protein</fullName>
    </submittedName>
</protein>
<evidence type="ECO:0000313" key="1">
    <source>
        <dbReference type="EMBL" id="SVD39116.1"/>
    </source>
</evidence>
<organism evidence="1">
    <name type="scientific">marine metagenome</name>
    <dbReference type="NCBI Taxonomy" id="408172"/>
    <lineage>
        <taxon>unclassified sequences</taxon>
        <taxon>metagenomes</taxon>
        <taxon>ecological metagenomes</taxon>
    </lineage>
</organism>
<dbReference type="AlphaFoldDB" id="A0A382UXX2"/>